<dbReference type="EMBL" id="BARS01015264">
    <property type="protein sequence ID" value="GAF88539.1"/>
    <property type="molecule type" value="Genomic_DNA"/>
</dbReference>
<gene>
    <name evidence="1" type="ORF">S01H1_25297</name>
</gene>
<name>X0T5R5_9ZZZZ</name>
<dbReference type="AlphaFoldDB" id="X0T5R5"/>
<proteinExistence type="predicted"/>
<comment type="caution">
    <text evidence="1">The sequence shown here is derived from an EMBL/GenBank/DDBJ whole genome shotgun (WGS) entry which is preliminary data.</text>
</comment>
<reference evidence="1" key="1">
    <citation type="journal article" date="2014" name="Front. Microbiol.">
        <title>High frequency of phylogenetically diverse reductive dehalogenase-homologous genes in deep subseafloor sedimentary metagenomes.</title>
        <authorList>
            <person name="Kawai M."/>
            <person name="Futagami T."/>
            <person name="Toyoda A."/>
            <person name="Takaki Y."/>
            <person name="Nishi S."/>
            <person name="Hori S."/>
            <person name="Arai W."/>
            <person name="Tsubouchi T."/>
            <person name="Morono Y."/>
            <person name="Uchiyama I."/>
            <person name="Ito T."/>
            <person name="Fujiyama A."/>
            <person name="Inagaki F."/>
            <person name="Takami H."/>
        </authorList>
    </citation>
    <scope>NUCLEOTIDE SEQUENCE</scope>
    <source>
        <strain evidence="1">Expedition CK06-06</strain>
    </source>
</reference>
<accession>X0T5R5</accession>
<evidence type="ECO:0000313" key="1">
    <source>
        <dbReference type="EMBL" id="GAF88539.1"/>
    </source>
</evidence>
<sequence>MIETDWEKIWKEFDEWLENSPTAGKQRVRAKIEELVYNNTDNV</sequence>
<protein>
    <submittedName>
        <fullName evidence="1">Uncharacterized protein</fullName>
    </submittedName>
</protein>
<organism evidence="1">
    <name type="scientific">marine sediment metagenome</name>
    <dbReference type="NCBI Taxonomy" id="412755"/>
    <lineage>
        <taxon>unclassified sequences</taxon>
        <taxon>metagenomes</taxon>
        <taxon>ecological metagenomes</taxon>
    </lineage>
</organism>